<dbReference type="EMBL" id="CAXDID020000138">
    <property type="protein sequence ID" value="CAL6037894.1"/>
    <property type="molecule type" value="Genomic_DNA"/>
</dbReference>
<name>A0AA86QE37_9EUKA</name>
<feature type="compositionally biased region" description="Basic and acidic residues" evidence="1">
    <location>
        <begin position="2048"/>
        <end position="2061"/>
    </location>
</feature>
<comment type="caution">
    <text evidence="2">The sequence shown here is derived from an EMBL/GenBank/DDBJ whole genome shotgun (WGS) entry which is preliminary data.</text>
</comment>
<reference evidence="2" key="1">
    <citation type="submission" date="2023-06" db="EMBL/GenBank/DDBJ databases">
        <authorList>
            <person name="Kurt Z."/>
        </authorList>
    </citation>
    <scope>NUCLEOTIDE SEQUENCE</scope>
</reference>
<keyword evidence="4" id="KW-1185">Reference proteome</keyword>
<evidence type="ECO:0000313" key="3">
    <source>
        <dbReference type="EMBL" id="CAL6037894.1"/>
    </source>
</evidence>
<accession>A0AA86QE37</accession>
<proteinExistence type="predicted"/>
<feature type="compositionally biased region" description="Basic and acidic residues" evidence="1">
    <location>
        <begin position="2068"/>
        <end position="2077"/>
    </location>
</feature>
<organism evidence="2">
    <name type="scientific">Hexamita inflata</name>
    <dbReference type="NCBI Taxonomy" id="28002"/>
    <lineage>
        <taxon>Eukaryota</taxon>
        <taxon>Metamonada</taxon>
        <taxon>Diplomonadida</taxon>
        <taxon>Hexamitidae</taxon>
        <taxon>Hexamitinae</taxon>
        <taxon>Hexamita</taxon>
    </lineage>
</organism>
<sequence length="2077" mass="239548">MQIQSCTRQLAAQLQELKVLRENVARGEIPEFQFYGFLQSFNLMSSCKDIVKIKSYIGPFLQQIQQYDSYEMLRAASPSKKDVKVKQPVQQTEQFSFSKFVQCEQNLMNDAQKTDQFVTVRHVLMLQLLINCCRNNCDNYQAIFELCQRALFAVQFQQSQSSLYLLQIEARIEFISFVCKNFNKVNAMFEYQINEELKTIFNTDYVQNKFLDANKEQLKPIIGYISLNLEYLNSQITELKQAEITVSITALQTAKNPDNNETFLKFFKYYSDQKQIKSMLFNMLLIIVTNLDQVTNGLPMLQLQFPAQFKNLYNISFLLLNQIINDSVYDNMIFDAFLQIIVNGPNGYQFVDEFSQIYLKQKQLPMNSDSILQNYEAKKRQNCLKLIDMLKVHLLVLKMTARVQMNLVLDEKISFDKAEQYFEQLALLPQKYLTYQVDKQFLDIYFSMKLQLPEGNYVPIATEIINNVNATIQLYNKNKVLLGGADIFAIDKPGKLLNFSSNISLIFRPIVQLLIQQPNNKEGKKDPKQTTQITEKSNYILEQLGLENSPQLSLLYQVIAPLDQQQQLLFKFTTSQYFVQYALTKQEPKMSQILCNIVEDLSKSVFKQENTVNLKNKAAEVQEPKQYGFYVYNQLVSVLWESVQRQKFPQNTIQTLKQISDILQTNIALLNCEQLDVKLTQFLIQCSKFSISPTGEQELNNILQMAIDVLPLLQKEKQIQEIIQIVTLLIQNNTNIDVCNQLFYFYETLKQQNTVIQPVNENQETKSLKMTILEKTIQKSGLIGDQLTQKLQQTAVQKTQLPIQTSGLEQKLFRITVKLQTQHAHYEAALQMLKGGNSDVDLLKLGVFCALQFKDYSKLRQIILNAALSNSENERFYKYLLNMFSSETLDIVQITPILKDAFDIYRERLRLNADLDNQTFKQLEFLSAKITNTNVIETMNKILDVPSLQFEILESAININDEIIQKIINSLPKENLLQTFDKLKRSFLPQQNLKREDIQLNQIEIKKCKIFQKLMNTYGLQQFVIDFYSHIVLALTSRKIDFELFTTFTQVSVNLALQLKNADKEYIYILSLVDKITQFNLQYTQFYNYLKQNSVDISNKMYYLLNSLIKSSVYLLILGHHQLCDAIMHSNIIEIELTFQNLYSQQYYNQVKQQELKIKQIQQYIKQVYQPYKVICGLYEYFVNKNLTATYNHCSFIYAFCNTKATKFIINNLLGLDLECIVEDFDIFFIELNSKLLISIQQVEQIEYLLSNVSNKFKQEYSFVKSAIKLFSQQDKQKINLEQYNLDSQEIHAGTNIIYQTQFSREILNVWLQQIVNNNTISDFQLYQTFIAGQDIVQINSDSLVLFNEAIKVLLTSQNNDGISLIIHCLLLSPNWTSQFVFQQTSLPRIPSILYMLQGRKLYMARLLVEYQIEQNFGSQKQLAITNALITQQLIYFVRKFPEQFNDTCFTTLIEQPKLVARWLTEATGAAKKIQLIDLVNKPSVTGLNVIELARKCVKLLQECGAVKIQSQETSNEIAELSSLCSGTHDDGLAGVIYTALIGQINDELLQTVSGLTTMQSRKISRGVSRGAKDAKATPDVEMELGPTVTQLCCALTAQASDFAFQRELVDAALEQPEFVIFDAFCKNIVKLMLKYFDQPSVLSLAVIQIFFQARIAHTRQFDDTEALILLLYQKVLQHYEMNLLSVQISNRPITYEQFKTDPLQKDPLMNKISLKFANKTVQEALNLKLGPVFSALGPKLGGIQQAINVQMSNAVVDLKKDKKDKPAVSASNMQIYSLAVFDEFSIEVSSGEGQLVGKRVEFTLENQNKLNQTHQMLEFHSRIQKIVEWGGNDMYNTQIMDELKQQLPTLNIKFDKPALVITGQLAQQGLQQVITQPFKQLIMRYNQQQELTDLNAVIDPLNDLAFAELNLKNYELQQKIATLKGMFTVMPLKTAEEISNTLLQTNSCLFTLFQPSDYLVSEYLKRGQFKSKVLLLEYCELGFSYLRSQRNNFSQLQRMVADTNALYLLCIYSGVGKIIKSSLNFDQFAQFTDKLCEESQKYQKAEAEAKKKGDTKKPDLESLVSTQKKEEFVSLK</sequence>
<evidence type="ECO:0000313" key="4">
    <source>
        <dbReference type="Proteomes" id="UP001642409"/>
    </source>
</evidence>
<dbReference type="Proteomes" id="UP001642409">
    <property type="component" value="Unassembled WGS sequence"/>
</dbReference>
<evidence type="ECO:0000256" key="1">
    <source>
        <dbReference type="SAM" id="MobiDB-lite"/>
    </source>
</evidence>
<reference evidence="3 4" key="2">
    <citation type="submission" date="2024-07" db="EMBL/GenBank/DDBJ databases">
        <authorList>
            <person name="Akdeniz Z."/>
        </authorList>
    </citation>
    <scope>NUCLEOTIDE SEQUENCE [LARGE SCALE GENOMIC DNA]</scope>
</reference>
<protein>
    <submittedName>
        <fullName evidence="2">Uncharacterized protein</fullName>
    </submittedName>
</protein>
<dbReference type="EMBL" id="CATOUU010000824">
    <property type="protein sequence ID" value="CAI9951422.1"/>
    <property type="molecule type" value="Genomic_DNA"/>
</dbReference>
<gene>
    <name evidence="3" type="ORF">HINF_LOCUS37105</name>
    <name evidence="2" type="ORF">HINF_LOCUS39067</name>
</gene>
<evidence type="ECO:0000313" key="2">
    <source>
        <dbReference type="EMBL" id="CAI9951422.1"/>
    </source>
</evidence>
<feature type="region of interest" description="Disordered" evidence="1">
    <location>
        <begin position="2048"/>
        <end position="2077"/>
    </location>
</feature>